<dbReference type="PIRSF" id="PIRSF000350">
    <property type="entry name" value="Mercury_reductase_MerA"/>
    <property type="match status" value="1"/>
</dbReference>
<evidence type="ECO:0000256" key="7">
    <source>
        <dbReference type="ARBA" id="ARBA00023284"/>
    </source>
</evidence>
<accession>A0A840Y5A5</accession>
<feature type="binding site" evidence="8">
    <location>
        <position position="284"/>
    </location>
    <ligand>
        <name>NAD(+)</name>
        <dbReference type="ChEBI" id="CHEBI:57540"/>
    </ligand>
</feature>
<feature type="domain" description="FAD/NAD(P)-binding" evidence="12">
    <location>
        <begin position="27"/>
        <end position="339"/>
    </location>
</feature>
<evidence type="ECO:0000256" key="9">
    <source>
        <dbReference type="PIRSR" id="PIRSR000350-4"/>
    </source>
</evidence>
<evidence type="ECO:0000256" key="5">
    <source>
        <dbReference type="ARBA" id="ARBA00023002"/>
    </source>
</evidence>
<name>A0A840Y5A5_9PROT</name>
<dbReference type="AlphaFoldDB" id="A0A840Y5A5"/>
<keyword evidence="8" id="KW-0520">NAD</keyword>
<comment type="cofactor">
    <cofactor evidence="8">
        <name>FAD</name>
        <dbReference type="ChEBI" id="CHEBI:57692"/>
    </cofactor>
    <text evidence="8">Binds 1 FAD per subunit.</text>
</comment>
<sequence length="491" mass="51553">MWAGRRIRPYCFPQHRAGRAALARTHDLIVIGAGAAGLTAAGGCARLGLRVALVERDRMGGECLNTGCVPSKALLAAAHRAQAVREGGRLGILAGEPTVDFGRVRAHVRAAIDAIAPHDSEERFRAWGVEVIRGEARLLDARGRVEVGGRVLEAPRIVLATGSRPAIPAVEGLAGVPFLTNETLWDLDRLPEHLVVLGGGPAGMEMAQAFRRLGAAVTVIASGRPFPRDDPEAAALVLDRLGAEGVTIRPETRATRVTRTGAGLRVETDGGWAVEGSHLLVAAGRRAAVEGLGLEAAGVTVDPGGIRVDARRRTTNPRILAIGDCRDGPRFTHAAGHEGTVAVMNIGLGIPAGVKDAALPWVTFTDPELAQLGLTEAAARERHGHVEVHREDFAENDRAVAEGDTAGFVKVIKARGRVVGATIVGAGAGEMVLPWSLAIAGKASPWAISGAVVPYPTHSELSKAVAFAGCEPRIFGPWARRWAGVVARLRR</sequence>
<dbReference type="PANTHER" id="PTHR43014">
    <property type="entry name" value="MERCURIC REDUCTASE"/>
    <property type="match status" value="1"/>
</dbReference>
<reference evidence="13 14" key="1">
    <citation type="submission" date="2020-08" db="EMBL/GenBank/DDBJ databases">
        <title>Genomic Encyclopedia of Type Strains, Phase IV (KMG-IV): sequencing the most valuable type-strain genomes for metagenomic binning, comparative biology and taxonomic classification.</title>
        <authorList>
            <person name="Goeker M."/>
        </authorList>
    </citation>
    <scope>NUCLEOTIDE SEQUENCE [LARGE SCALE GENOMIC DNA]</scope>
    <source>
        <strain evidence="13 14">DSM 25622</strain>
    </source>
</reference>
<dbReference type="PRINTS" id="PR00411">
    <property type="entry name" value="PNDRDTASEI"/>
</dbReference>
<dbReference type="SUPFAM" id="SSF51905">
    <property type="entry name" value="FAD/NAD(P)-binding domain"/>
    <property type="match status" value="1"/>
</dbReference>
<evidence type="ECO:0000256" key="3">
    <source>
        <dbReference type="ARBA" id="ARBA00022827"/>
    </source>
</evidence>
<evidence type="ECO:0000256" key="6">
    <source>
        <dbReference type="ARBA" id="ARBA00023157"/>
    </source>
</evidence>
<feature type="binding site" evidence="8">
    <location>
        <position position="324"/>
    </location>
    <ligand>
        <name>FAD</name>
        <dbReference type="ChEBI" id="CHEBI:57692"/>
    </ligand>
</feature>
<dbReference type="GO" id="GO:0003955">
    <property type="term" value="F:NAD(P)H dehydrogenase (quinone) activity"/>
    <property type="evidence" value="ECO:0007669"/>
    <property type="project" value="TreeGrafter"/>
</dbReference>
<dbReference type="Proteomes" id="UP000580654">
    <property type="component" value="Unassembled WGS sequence"/>
</dbReference>
<dbReference type="PRINTS" id="PR00368">
    <property type="entry name" value="FADPNR"/>
</dbReference>
<evidence type="ECO:0000256" key="2">
    <source>
        <dbReference type="ARBA" id="ARBA00022630"/>
    </source>
</evidence>
<keyword evidence="6" id="KW-1015">Disulfide bond</keyword>
<dbReference type="PROSITE" id="PS00076">
    <property type="entry name" value="PYRIDINE_REDOX_1"/>
    <property type="match status" value="1"/>
</dbReference>
<evidence type="ECO:0000256" key="1">
    <source>
        <dbReference type="ARBA" id="ARBA00007532"/>
    </source>
</evidence>
<keyword evidence="13" id="KW-0670">Pyruvate</keyword>
<feature type="binding site" evidence="8">
    <location>
        <position position="72"/>
    </location>
    <ligand>
        <name>FAD</name>
        <dbReference type="ChEBI" id="CHEBI:57692"/>
    </ligand>
</feature>
<dbReference type="PANTHER" id="PTHR43014:SF2">
    <property type="entry name" value="MERCURIC REDUCTASE"/>
    <property type="match status" value="1"/>
</dbReference>
<evidence type="ECO:0000313" key="13">
    <source>
        <dbReference type="EMBL" id="MBB5695326.1"/>
    </source>
</evidence>
<dbReference type="GO" id="GO:0016668">
    <property type="term" value="F:oxidoreductase activity, acting on a sulfur group of donors, NAD(P) as acceptor"/>
    <property type="evidence" value="ECO:0007669"/>
    <property type="project" value="InterPro"/>
</dbReference>
<dbReference type="Gene3D" id="3.30.390.30">
    <property type="match status" value="1"/>
</dbReference>
<dbReference type="InterPro" id="IPR036188">
    <property type="entry name" value="FAD/NAD-bd_sf"/>
</dbReference>
<keyword evidence="8" id="KW-0547">Nucleotide-binding</keyword>
<keyword evidence="2 10" id="KW-0285">Flavoprotein</keyword>
<dbReference type="Gene3D" id="3.50.50.60">
    <property type="entry name" value="FAD/NAD(P)-binding domain"/>
    <property type="match status" value="2"/>
</dbReference>
<evidence type="ECO:0000256" key="8">
    <source>
        <dbReference type="PIRSR" id="PIRSR000350-3"/>
    </source>
</evidence>
<protein>
    <submittedName>
        <fullName evidence="13">Pyruvate/2-oxoglutarate dehydrogenase complex dihydrolipoamide dehydrogenase (E3) component</fullName>
    </submittedName>
</protein>
<dbReference type="InterPro" id="IPR023753">
    <property type="entry name" value="FAD/NAD-binding_dom"/>
</dbReference>
<dbReference type="InterPro" id="IPR016156">
    <property type="entry name" value="FAD/NAD-linked_Rdtase_dimer_sf"/>
</dbReference>
<organism evidence="13 14">
    <name type="scientific">Muricoccus pecuniae</name>
    <dbReference type="NCBI Taxonomy" id="693023"/>
    <lineage>
        <taxon>Bacteria</taxon>
        <taxon>Pseudomonadati</taxon>
        <taxon>Pseudomonadota</taxon>
        <taxon>Alphaproteobacteria</taxon>
        <taxon>Acetobacterales</taxon>
        <taxon>Roseomonadaceae</taxon>
        <taxon>Muricoccus</taxon>
    </lineage>
</organism>
<evidence type="ECO:0000256" key="10">
    <source>
        <dbReference type="RuleBase" id="RU003691"/>
    </source>
</evidence>
<comment type="similarity">
    <text evidence="1 10">Belongs to the class-I pyridine nucleotide-disulfide oxidoreductase family.</text>
</comment>
<dbReference type="GO" id="GO:0050660">
    <property type="term" value="F:flavin adenine dinucleotide binding"/>
    <property type="evidence" value="ECO:0007669"/>
    <property type="project" value="TreeGrafter"/>
</dbReference>
<keyword evidence="4" id="KW-0521">NADP</keyword>
<keyword evidence="7 10" id="KW-0676">Redox-active center</keyword>
<feature type="domain" description="Pyridine nucleotide-disulphide oxidoreductase dimerisation" evidence="11">
    <location>
        <begin position="360"/>
        <end position="461"/>
    </location>
</feature>
<dbReference type="FunFam" id="3.30.390.30:FF:000001">
    <property type="entry name" value="Dihydrolipoyl dehydrogenase"/>
    <property type="match status" value="1"/>
</dbReference>
<dbReference type="SUPFAM" id="SSF55424">
    <property type="entry name" value="FAD/NAD-linked reductases, dimerisation (C-terminal) domain"/>
    <property type="match status" value="1"/>
</dbReference>
<dbReference type="EMBL" id="JACIJD010000017">
    <property type="protein sequence ID" value="MBB5695326.1"/>
    <property type="molecule type" value="Genomic_DNA"/>
</dbReference>
<dbReference type="InterPro" id="IPR001100">
    <property type="entry name" value="Pyr_nuc-diS_OxRdtase"/>
</dbReference>
<dbReference type="Pfam" id="PF02852">
    <property type="entry name" value="Pyr_redox_dim"/>
    <property type="match status" value="1"/>
</dbReference>
<gene>
    <name evidence="13" type="ORF">FHS87_003383</name>
</gene>
<feature type="binding site" evidence="8">
    <location>
        <begin position="198"/>
        <end position="205"/>
    </location>
    <ligand>
        <name>NAD(+)</name>
        <dbReference type="ChEBI" id="CHEBI:57540"/>
    </ligand>
</feature>
<dbReference type="Pfam" id="PF07992">
    <property type="entry name" value="Pyr_redox_2"/>
    <property type="match status" value="1"/>
</dbReference>
<keyword evidence="5 10" id="KW-0560">Oxidoreductase</keyword>
<proteinExistence type="inferred from homology"/>
<feature type="disulfide bond" description="Redox-active" evidence="9">
    <location>
        <begin position="63"/>
        <end position="68"/>
    </location>
</feature>
<feature type="binding site" evidence="8">
    <location>
        <begin position="161"/>
        <end position="163"/>
    </location>
    <ligand>
        <name>FAD</name>
        <dbReference type="ChEBI" id="CHEBI:57692"/>
    </ligand>
</feature>
<keyword evidence="3 8" id="KW-0274">FAD</keyword>
<dbReference type="InterPro" id="IPR012999">
    <property type="entry name" value="Pyr_OxRdtase_I_AS"/>
</dbReference>
<dbReference type="RefSeq" id="WP_221300019.1">
    <property type="nucleotide sequence ID" value="NZ_JACIJD010000017.1"/>
</dbReference>
<evidence type="ECO:0000259" key="12">
    <source>
        <dbReference type="Pfam" id="PF07992"/>
    </source>
</evidence>
<evidence type="ECO:0000259" key="11">
    <source>
        <dbReference type="Pfam" id="PF02852"/>
    </source>
</evidence>
<evidence type="ECO:0000313" key="14">
    <source>
        <dbReference type="Proteomes" id="UP000580654"/>
    </source>
</evidence>
<comment type="caution">
    <text evidence="13">The sequence shown here is derived from an EMBL/GenBank/DDBJ whole genome shotgun (WGS) entry which is preliminary data.</text>
</comment>
<keyword evidence="14" id="KW-1185">Reference proteome</keyword>
<evidence type="ECO:0000256" key="4">
    <source>
        <dbReference type="ARBA" id="ARBA00022857"/>
    </source>
</evidence>
<dbReference type="InterPro" id="IPR004099">
    <property type="entry name" value="Pyr_nucl-diS_OxRdtase_dimer"/>
</dbReference>